<dbReference type="Proteomes" id="UP000683310">
    <property type="component" value="Chromosome"/>
</dbReference>
<dbReference type="InterPro" id="IPR016032">
    <property type="entry name" value="Sig_transdc_resp-reg_C-effctor"/>
</dbReference>
<dbReference type="PRINTS" id="PR00038">
    <property type="entry name" value="HTHLUXR"/>
</dbReference>
<dbReference type="SMART" id="SM00421">
    <property type="entry name" value="HTH_LUXR"/>
    <property type="match status" value="1"/>
</dbReference>
<accession>A0ABX8CHF7</accession>
<evidence type="ECO:0000256" key="3">
    <source>
        <dbReference type="ARBA" id="ARBA00023125"/>
    </source>
</evidence>
<sequence>MIRVLLVDDQRLVRAGLRMLVEATSDLVVVGEAADGVGAVRAVAQCAPDLVVMDLRMPGMDGVEATRCIAGVGDGPKVLVLTTFDDDEHLYPALAAGASGYLVKDTEPEALLSAIRRVMEGELLFSPSLLRRLVQRAVETPAETPTAAVDLTPREADVLDLVGEGLSNGEIAARLHLGVTTVKKHLVALMDKTGCDNRVRLAVFAVRRTR</sequence>
<dbReference type="SMART" id="SM00448">
    <property type="entry name" value="REC"/>
    <property type="match status" value="1"/>
</dbReference>
<dbReference type="InterPro" id="IPR058245">
    <property type="entry name" value="NreC/VraR/RcsB-like_REC"/>
</dbReference>
<keyword evidence="1 5" id="KW-0597">Phosphoprotein</keyword>
<dbReference type="CDD" id="cd17535">
    <property type="entry name" value="REC_NarL-like"/>
    <property type="match status" value="1"/>
</dbReference>
<reference evidence="8 9" key="1">
    <citation type="submission" date="2021-04" db="EMBL/GenBank/DDBJ databases">
        <title>Nocardia tengchongensis.</title>
        <authorList>
            <person name="Zhuang k."/>
            <person name="Ran Y."/>
            <person name="Li W."/>
        </authorList>
    </citation>
    <scope>NUCLEOTIDE SEQUENCE [LARGE SCALE GENOMIC DNA]</scope>
    <source>
        <strain evidence="8 9">CFH S0057</strain>
    </source>
</reference>
<dbReference type="InterPro" id="IPR000792">
    <property type="entry name" value="Tscrpt_reg_LuxR_C"/>
</dbReference>
<dbReference type="InterPro" id="IPR011006">
    <property type="entry name" value="CheY-like_superfamily"/>
</dbReference>
<proteinExistence type="predicted"/>
<dbReference type="PANTHER" id="PTHR43214">
    <property type="entry name" value="TWO-COMPONENT RESPONSE REGULATOR"/>
    <property type="match status" value="1"/>
</dbReference>
<dbReference type="CDD" id="cd06170">
    <property type="entry name" value="LuxR_C_like"/>
    <property type="match status" value="1"/>
</dbReference>
<feature type="modified residue" description="4-aspartylphosphate" evidence="5">
    <location>
        <position position="54"/>
    </location>
</feature>
<dbReference type="PROSITE" id="PS50043">
    <property type="entry name" value="HTH_LUXR_2"/>
    <property type="match status" value="1"/>
</dbReference>
<name>A0ABX8CHF7_9NOCA</name>
<evidence type="ECO:0000256" key="4">
    <source>
        <dbReference type="ARBA" id="ARBA00023163"/>
    </source>
</evidence>
<dbReference type="Pfam" id="PF00196">
    <property type="entry name" value="GerE"/>
    <property type="match status" value="1"/>
</dbReference>
<keyword evidence="4" id="KW-0804">Transcription</keyword>
<dbReference type="SUPFAM" id="SSF46894">
    <property type="entry name" value="C-terminal effector domain of the bipartite response regulators"/>
    <property type="match status" value="1"/>
</dbReference>
<keyword evidence="9" id="KW-1185">Reference proteome</keyword>
<gene>
    <name evidence="8" type="ORF">KHQ06_23580</name>
</gene>
<evidence type="ECO:0000259" key="6">
    <source>
        <dbReference type="PROSITE" id="PS50043"/>
    </source>
</evidence>
<dbReference type="EMBL" id="CP074371">
    <property type="protein sequence ID" value="QVI19378.1"/>
    <property type="molecule type" value="Genomic_DNA"/>
</dbReference>
<evidence type="ECO:0000256" key="2">
    <source>
        <dbReference type="ARBA" id="ARBA00023015"/>
    </source>
</evidence>
<evidence type="ECO:0000259" key="7">
    <source>
        <dbReference type="PROSITE" id="PS50110"/>
    </source>
</evidence>
<feature type="domain" description="HTH luxR-type" evidence="6">
    <location>
        <begin position="144"/>
        <end position="209"/>
    </location>
</feature>
<keyword evidence="2" id="KW-0805">Transcription regulation</keyword>
<dbReference type="InterPro" id="IPR039420">
    <property type="entry name" value="WalR-like"/>
</dbReference>
<dbReference type="InterPro" id="IPR001789">
    <property type="entry name" value="Sig_transdc_resp-reg_receiver"/>
</dbReference>
<feature type="domain" description="Response regulatory" evidence="7">
    <location>
        <begin position="3"/>
        <end position="119"/>
    </location>
</feature>
<organism evidence="8 9">
    <name type="scientific">Nocardia tengchongensis</name>
    <dbReference type="NCBI Taxonomy" id="2055889"/>
    <lineage>
        <taxon>Bacteria</taxon>
        <taxon>Bacillati</taxon>
        <taxon>Actinomycetota</taxon>
        <taxon>Actinomycetes</taxon>
        <taxon>Mycobacteriales</taxon>
        <taxon>Nocardiaceae</taxon>
        <taxon>Nocardia</taxon>
    </lineage>
</organism>
<dbReference type="RefSeq" id="WP_213555411.1">
    <property type="nucleotide sequence ID" value="NZ_JBHZDI010000027.1"/>
</dbReference>
<dbReference type="Gene3D" id="3.40.50.2300">
    <property type="match status" value="1"/>
</dbReference>
<protein>
    <submittedName>
        <fullName evidence="8">Response regulator transcription factor</fullName>
    </submittedName>
</protein>
<dbReference type="PROSITE" id="PS50110">
    <property type="entry name" value="RESPONSE_REGULATORY"/>
    <property type="match status" value="1"/>
</dbReference>
<evidence type="ECO:0000256" key="5">
    <source>
        <dbReference type="PROSITE-ProRule" id="PRU00169"/>
    </source>
</evidence>
<keyword evidence="3" id="KW-0238">DNA-binding</keyword>
<dbReference type="Pfam" id="PF00072">
    <property type="entry name" value="Response_reg"/>
    <property type="match status" value="1"/>
</dbReference>
<evidence type="ECO:0000313" key="9">
    <source>
        <dbReference type="Proteomes" id="UP000683310"/>
    </source>
</evidence>
<evidence type="ECO:0000313" key="8">
    <source>
        <dbReference type="EMBL" id="QVI19378.1"/>
    </source>
</evidence>
<dbReference type="PROSITE" id="PS00622">
    <property type="entry name" value="HTH_LUXR_1"/>
    <property type="match status" value="1"/>
</dbReference>
<evidence type="ECO:0000256" key="1">
    <source>
        <dbReference type="ARBA" id="ARBA00022553"/>
    </source>
</evidence>
<dbReference type="PANTHER" id="PTHR43214:SF24">
    <property type="entry name" value="TRANSCRIPTIONAL REGULATORY PROTEIN NARL-RELATED"/>
    <property type="match status" value="1"/>
</dbReference>
<dbReference type="SUPFAM" id="SSF52172">
    <property type="entry name" value="CheY-like"/>
    <property type="match status" value="1"/>
</dbReference>